<feature type="transmembrane region" description="Helical" evidence="6">
    <location>
        <begin position="260"/>
        <end position="290"/>
    </location>
</feature>
<dbReference type="GO" id="GO:0016020">
    <property type="term" value="C:membrane"/>
    <property type="evidence" value="ECO:0007669"/>
    <property type="project" value="UniProtKB-SubCell"/>
</dbReference>
<evidence type="ECO:0000259" key="7">
    <source>
        <dbReference type="Pfam" id="PF13515"/>
    </source>
</evidence>
<dbReference type="AlphaFoldDB" id="A0A7W8SBS1"/>
<organism evidence="8 9">
    <name type="scientific">Cellulomonas hominis</name>
    <dbReference type="NCBI Taxonomy" id="156981"/>
    <lineage>
        <taxon>Bacteria</taxon>
        <taxon>Bacillati</taxon>
        <taxon>Actinomycetota</taxon>
        <taxon>Actinomycetes</taxon>
        <taxon>Micrococcales</taxon>
        <taxon>Cellulomonadaceae</taxon>
        <taxon>Cellulomonas</taxon>
    </lineage>
</organism>
<dbReference type="InterPro" id="IPR049453">
    <property type="entry name" value="Memb_transporter_dom"/>
</dbReference>
<dbReference type="Pfam" id="PF13515">
    <property type="entry name" value="FUSC_2"/>
    <property type="match status" value="1"/>
</dbReference>
<feature type="transmembrane region" description="Helical" evidence="6">
    <location>
        <begin position="84"/>
        <end position="105"/>
    </location>
</feature>
<evidence type="ECO:0000256" key="3">
    <source>
        <dbReference type="ARBA" id="ARBA00022989"/>
    </source>
</evidence>
<feature type="domain" description="Integral membrane bound transporter" evidence="7">
    <location>
        <begin position="220"/>
        <end position="346"/>
    </location>
</feature>
<evidence type="ECO:0000256" key="6">
    <source>
        <dbReference type="SAM" id="Phobius"/>
    </source>
</evidence>
<evidence type="ECO:0000256" key="1">
    <source>
        <dbReference type="ARBA" id="ARBA00004141"/>
    </source>
</evidence>
<feature type="transmembrane region" description="Helical" evidence="6">
    <location>
        <begin position="160"/>
        <end position="180"/>
    </location>
</feature>
<feature type="transmembrane region" description="Helical" evidence="6">
    <location>
        <begin position="111"/>
        <end position="130"/>
    </location>
</feature>
<dbReference type="Proteomes" id="UP000564629">
    <property type="component" value="Unassembled WGS sequence"/>
</dbReference>
<keyword evidence="3 6" id="KW-1133">Transmembrane helix</keyword>
<evidence type="ECO:0000256" key="5">
    <source>
        <dbReference type="SAM" id="MobiDB-lite"/>
    </source>
</evidence>
<feature type="transmembrane region" description="Helical" evidence="6">
    <location>
        <begin position="302"/>
        <end position="321"/>
    </location>
</feature>
<keyword evidence="4 6" id="KW-0472">Membrane</keyword>
<comment type="subcellular location">
    <subcellularLocation>
        <location evidence="1">Membrane</location>
        <topology evidence="1">Multi-pass membrane protein</topology>
    </subcellularLocation>
</comment>
<proteinExistence type="predicted"/>
<protein>
    <recommendedName>
        <fullName evidence="7">Integral membrane bound transporter domain-containing protein</fullName>
    </recommendedName>
</protein>
<dbReference type="EMBL" id="JACHDN010000001">
    <property type="protein sequence ID" value="MBB5471929.1"/>
    <property type="molecule type" value="Genomic_DNA"/>
</dbReference>
<gene>
    <name evidence="8" type="ORF">HNR08_000665</name>
</gene>
<sequence>MHRLSLLAALLHPEQLRAALRPHRGPGPSARAVVGGALRCGASVALVFLLVAALGRHDLAGYASLGALASLYGRSAGYAWRARLMALVGLGLTGAVALMSALAATRAPAPLVLGALTLLAAGATAGAAALRTGPPGATILVFAAGAGSAAAAPSDVPARALAVAAGAAVALAVCTGGVLLDRWRARPVDPAPPLRDVVRAGTAGGAALGPALTVGVAAALAGTAATAAGWGHPAWAVMGAAAALQGTHVRHTGVRALQRAAGTACGAVLALPLLAAHLDFAVVAALVVVLQVVTELVVGRHYGAAMLTITPMALLMTSLGAPADPAGLALDRALDTAVGALVGVLVAVAAARPEPSELDPLQHLGDERRDGRPLGPGQGDVREQRVALERLDDRRDAVVPADPQVVPLGDVVREHHA</sequence>
<keyword evidence="2 6" id="KW-0812">Transmembrane</keyword>
<dbReference type="OrthoDB" id="581879at2"/>
<accession>A0A7W8SBS1</accession>
<feature type="transmembrane region" description="Helical" evidence="6">
    <location>
        <begin position="34"/>
        <end position="55"/>
    </location>
</feature>
<evidence type="ECO:0000313" key="9">
    <source>
        <dbReference type="Proteomes" id="UP000564629"/>
    </source>
</evidence>
<evidence type="ECO:0000256" key="2">
    <source>
        <dbReference type="ARBA" id="ARBA00022692"/>
    </source>
</evidence>
<reference evidence="8 9" key="1">
    <citation type="submission" date="2020-08" db="EMBL/GenBank/DDBJ databases">
        <title>Sequencing the genomes of 1000 actinobacteria strains.</title>
        <authorList>
            <person name="Klenk H.-P."/>
        </authorList>
    </citation>
    <scope>NUCLEOTIDE SEQUENCE [LARGE SCALE GENOMIC DNA]</scope>
    <source>
        <strain evidence="8 9">DSM 9581</strain>
    </source>
</reference>
<evidence type="ECO:0000313" key="8">
    <source>
        <dbReference type="EMBL" id="MBB5471929.1"/>
    </source>
</evidence>
<feature type="region of interest" description="Disordered" evidence="5">
    <location>
        <begin position="357"/>
        <end position="385"/>
    </location>
</feature>
<name>A0A7W8SBS1_9CELL</name>
<evidence type="ECO:0000256" key="4">
    <source>
        <dbReference type="ARBA" id="ARBA00023136"/>
    </source>
</evidence>
<comment type="caution">
    <text evidence="8">The sequence shown here is derived from an EMBL/GenBank/DDBJ whole genome shotgun (WGS) entry which is preliminary data.</text>
</comment>